<dbReference type="AlphaFoldDB" id="G6XFA0"/>
<feature type="transmembrane region" description="Helical" evidence="1">
    <location>
        <begin position="63"/>
        <end position="83"/>
    </location>
</feature>
<gene>
    <name evidence="2" type="ORF">GMO_01650</name>
</gene>
<dbReference type="OrthoDB" id="9935156at2"/>
<comment type="caution">
    <text evidence="2">The sequence shown here is derived from an EMBL/GenBank/DDBJ whole genome shotgun (WGS) entry which is preliminary data.</text>
</comment>
<dbReference type="STRING" id="1088869.GMO_01650"/>
<sequence length="93" mass="10273">MIPALSTLLWTITLFLQALSEPKMQRYAHIVFTPSSMRSKAIRWICPLLALGLCVYSRPSTALPVWCGTFSAAALIVAVGWALHARRNDGTRS</sequence>
<evidence type="ECO:0000313" key="3">
    <source>
        <dbReference type="Proteomes" id="UP000004949"/>
    </source>
</evidence>
<dbReference type="RefSeq" id="WP_008850316.1">
    <property type="nucleotide sequence ID" value="NZ_AGQV01000001.1"/>
</dbReference>
<keyword evidence="3" id="KW-1185">Reference proteome</keyword>
<accession>G6XFA0</accession>
<evidence type="ECO:0000313" key="2">
    <source>
        <dbReference type="EMBL" id="EHH68858.1"/>
    </source>
</evidence>
<dbReference type="PATRIC" id="fig|1088869.3.peg.165"/>
<keyword evidence="1" id="KW-1133">Transmembrane helix</keyword>
<dbReference type="EMBL" id="AGQV01000001">
    <property type="protein sequence ID" value="EHH68858.1"/>
    <property type="molecule type" value="Genomic_DNA"/>
</dbReference>
<organism evidence="2 3">
    <name type="scientific">Gluconobacter morbifer G707</name>
    <dbReference type="NCBI Taxonomy" id="1088869"/>
    <lineage>
        <taxon>Bacteria</taxon>
        <taxon>Pseudomonadati</taxon>
        <taxon>Pseudomonadota</taxon>
        <taxon>Alphaproteobacteria</taxon>
        <taxon>Acetobacterales</taxon>
        <taxon>Acetobacteraceae</taxon>
        <taxon>Gluconobacter</taxon>
    </lineage>
</organism>
<dbReference type="Proteomes" id="UP000004949">
    <property type="component" value="Unassembled WGS sequence"/>
</dbReference>
<name>G6XFA0_9PROT</name>
<evidence type="ECO:0000256" key="1">
    <source>
        <dbReference type="SAM" id="Phobius"/>
    </source>
</evidence>
<protein>
    <recommendedName>
        <fullName evidence="4">DUF3325 domain-containing protein</fullName>
    </recommendedName>
</protein>
<reference evidence="2 3" key="1">
    <citation type="submission" date="2011-10" db="EMBL/GenBank/DDBJ databases">
        <title>Genome sequence of Gluconobacter morbifer G707, isolated from Drosophila gut.</title>
        <authorList>
            <person name="Lee W.-J."/>
            <person name="Kim E.-K."/>
        </authorList>
    </citation>
    <scope>NUCLEOTIDE SEQUENCE [LARGE SCALE GENOMIC DNA]</scope>
    <source>
        <strain evidence="2 3">G707</strain>
    </source>
</reference>
<keyword evidence="1" id="KW-0472">Membrane</keyword>
<proteinExistence type="predicted"/>
<keyword evidence="1" id="KW-0812">Transmembrane</keyword>
<evidence type="ECO:0008006" key="4">
    <source>
        <dbReference type="Google" id="ProtNLM"/>
    </source>
</evidence>